<dbReference type="InterPro" id="IPR051532">
    <property type="entry name" value="Ester_Hydrolysis_Enzymes"/>
</dbReference>
<evidence type="ECO:0000256" key="17">
    <source>
        <dbReference type="ARBA" id="ARBA00052958"/>
    </source>
</evidence>
<dbReference type="EC" id="3.1.1.5" evidence="4"/>
<evidence type="ECO:0000256" key="14">
    <source>
        <dbReference type="ARBA" id="ARBA00052268"/>
    </source>
</evidence>
<evidence type="ECO:0000256" key="23">
    <source>
        <dbReference type="ARBA" id="ARBA00078270"/>
    </source>
</evidence>
<keyword evidence="6" id="KW-0732">Signal</keyword>
<evidence type="ECO:0000256" key="12">
    <source>
        <dbReference type="ARBA" id="ARBA00050352"/>
    </source>
</evidence>
<dbReference type="EC" id="3.1.1.2" evidence="5"/>
<dbReference type="AlphaFoldDB" id="A0A2C6DMS7"/>
<dbReference type="PROSITE" id="PS01098">
    <property type="entry name" value="LIPASE_GDSL_SER"/>
    <property type="match status" value="1"/>
</dbReference>
<comment type="catalytic activity">
    <reaction evidence="12">
        <text>(9Z)-hexadecenoyl-CoA + H2O = (9Z)-hexadecenoate + CoA + H(+)</text>
        <dbReference type="Rhea" id="RHEA:40131"/>
        <dbReference type="ChEBI" id="CHEBI:15377"/>
        <dbReference type="ChEBI" id="CHEBI:15378"/>
        <dbReference type="ChEBI" id="CHEBI:32372"/>
        <dbReference type="ChEBI" id="CHEBI:57287"/>
        <dbReference type="ChEBI" id="CHEBI:61540"/>
    </reaction>
    <physiologicalReaction direction="left-to-right" evidence="12">
        <dbReference type="Rhea" id="RHEA:40132"/>
    </physiologicalReaction>
</comment>
<dbReference type="GO" id="GO:0006629">
    <property type="term" value="P:lipid metabolic process"/>
    <property type="evidence" value="ECO:0007669"/>
    <property type="project" value="InterPro"/>
</dbReference>
<comment type="catalytic activity">
    <reaction evidence="11">
        <text>a 1-acyl-sn-glycero-3-phosphocholine + H2O = sn-glycerol 3-phosphocholine + a fatty acid + H(+)</text>
        <dbReference type="Rhea" id="RHEA:15177"/>
        <dbReference type="ChEBI" id="CHEBI:15377"/>
        <dbReference type="ChEBI" id="CHEBI:15378"/>
        <dbReference type="ChEBI" id="CHEBI:16870"/>
        <dbReference type="ChEBI" id="CHEBI:28868"/>
        <dbReference type="ChEBI" id="CHEBI:58168"/>
        <dbReference type="EC" id="3.1.1.5"/>
    </reaction>
</comment>
<evidence type="ECO:0000256" key="26">
    <source>
        <dbReference type="ARBA" id="ARBA00079606"/>
    </source>
</evidence>
<evidence type="ECO:0000256" key="5">
    <source>
        <dbReference type="ARBA" id="ARBA00013277"/>
    </source>
</evidence>
<name>A0A2C6DMS7_9GAMM</name>
<evidence type="ECO:0000256" key="2">
    <source>
        <dbReference type="ARBA" id="ARBA00008668"/>
    </source>
</evidence>
<dbReference type="NCBIfam" id="NF007819">
    <property type="entry name" value="PRK10528.1"/>
    <property type="match status" value="1"/>
</dbReference>
<dbReference type="Gene3D" id="3.40.50.1110">
    <property type="entry name" value="SGNH hydrolase"/>
    <property type="match status" value="1"/>
</dbReference>
<comment type="subunit">
    <text evidence="19">Monomer or homotetramer.</text>
</comment>
<comment type="catalytic activity">
    <reaction evidence="1">
        <text>a phenyl acetate + H2O = a phenol + acetate + H(+)</text>
        <dbReference type="Rhea" id="RHEA:17309"/>
        <dbReference type="ChEBI" id="CHEBI:15377"/>
        <dbReference type="ChEBI" id="CHEBI:15378"/>
        <dbReference type="ChEBI" id="CHEBI:30089"/>
        <dbReference type="ChEBI" id="CHEBI:33853"/>
        <dbReference type="ChEBI" id="CHEBI:140310"/>
        <dbReference type="EC" id="3.1.1.2"/>
    </reaction>
</comment>
<evidence type="ECO:0000256" key="21">
    <source>
        <dbReference type="ARBA" id="ARBA00076150"/>
    </source>
</evidence>
<evidence type="ECO:0000256" key="25">
    <source>
        <dbReference type="ARBA" id="ARBA00079125"/>
    </source>
</evidence>
<evidence type="ECO:0000256" key="19">
    <source>
        <dbReference type="ARBA" id="ARBA00065151"/>
    </source>
</evidence>
<evidence type="ECO:0000256" key="27">
    <source>
        <dbReference type="ARBA" id="ARBA00080218"/>
    </source>
</evidence>
<dbReference type="FunFam" id="3.40.50.1110:FF:000001">
    <property type="entry name" value="Multifunctional acyl-CoA thioesterase I"/>
    <property type="match status" value="1"/>
</dbReference>
<accession>A0A2C6DMS7</accession>
<evidence type="ECO:0000256" key="10">
    <source>
        <dbReference type="ARBA" id="ARBA00047734"/>
    </source>
</evidence>
<evidence type="ECO:0000256" key="11">
    <source>
        <dbReference type="ARBA" id="ARBA00049531"/>
    </source>
</evidence>
<dbReference type="GO" id="GO:0004064">
    <property type="term" value="F:arylesterase activity"/>
    <property type="evidence" value="ECO:0007669"/>
    <property type="project" value="UniProtKB-EC"/>
</dbReference>
<dbReference type="Proteomes" id="UP000224974">
    <property type="component" value="Unassembled WGS sequence"/>
</dbReference>
<dbReference type="Pfam" id="PF13472">
    <property type="entry name" value="Lipase_GDSL_2"/>
    <property type="match status" value="1"/>
</dbReference>
<evidence type="ECO:0000256" key="8">
    <source>
        <dbReference type="ARBA" id="ARBA00035852"/>
    </source>
</evidence>
<evidence type="ECO:0000256" key="4">
    <source>
        <dbReference type="ARBA" id="ARBA00013274"/>
    </source>
</evidence>
<comment type="caution">
    <text evidence="31">The sequence shown here is derived from an EMBL/GenBank/DDBJ whole genome shotgun (WGS) entry which is preliminary data.</text>
</comment>
<keyword evidence="32" id="KW-1185">Reference proteome</keyword>
<dbReference type="CDD" id="cd01822">
    <property type="entry name" value="Lysophospholipase_L1_like"/>
    <property type="match status" value="1"/>
</dbReference>
<evidence type="ECO:0000256" key="1">
    <source>
        <dbReference type="ARBA" id="ARBA00000368"/>
    </source>
</evidence>
<evidence type="ECO:0000313" key="32">
    <source>
        <dbReference type="Proteomes" id="UP000224974"/>
    </source>
</evidence>
<proteinExistence type="inferred from homology"/>
<evidence type="ECO:0000256" key="24">
    <source>
        <dbReference type="ARBA" id="ARBA00078278"/>
    </source>
</evidence>
<evidence type="ECO:0000256" key="20">
    <source>
        <dbReference type="ARBA" id="ARBA00074468"/>
    </source>
</evidence>
<gene>
    <name evidence="31" type="ORF">CRN84_12545</name>
</gene>
<dbReference type="EC" id="3.1.2.2" evidence="9"/>
<comment type="catalytic activity">
    <reaction evidence="13">
        <text>a butanoate ester + H2O = an aliphatic alcohol + butanoate + H(+)</text>
        <dbReference type="Rhea" id="RHEA:47348"/>
        <dbReference type="ChEBI" id="CHEBI:2571"/>
        <dbReference type="ChEBI" id="CHEBI:15377"/>
        <dbReference type="ChEBI" id="CHEBI:15378"/>
        <dbReference type="ChEBI" id="CHEBI:17968"/>
        <dbReference type="ChEBI" id="CHEBI:50477"/>
    </reaction>
</comment>
<evidence type="ECO:0000256" key="16">
    <source>
        <dbReference type="ARBA" id="ARBA00052918"/>
    </source>
</evidence>
<comment type="catalytic activity">
    <reaction evidence="17">
        <text>(11Z)-octadecenoyl-CoA + H2O = (11Z)-octadecenoate + CoA + H(+)</text>
        <dbReference type="Rhea" id="RHEA:65240"/>
        <dbReference type="ChEBI" id="CHEBI:15377"/>
        <dbReference type="ChEBI" id="CHEBI:15378"/>
        <dbReference type="ChEBI" id="CHEBI:30827"/>
        <dbReference type="ChEBI" id="CHEBI:57287"/>
        <dbReference type="ChEBI" id="CHEBI:75121"/>
    </reaction>
    <physiologicalReaction direction="left-to-right" evidence="17">
        <dbReference type="Rhea" id="RHEA:65241"/>
    </physiologicalReaction>
</comment>
<evidence type="ECO:0000313" key="31">
    <source>
        <dbReference type="EMBL" id="PHI30111.1"/>
    </source>
</evidence>
<comment type="catalytic activity">
    <reaction evidence="18">
        <text>a fatty acyl-CoA + H2O = a fatty acid + CoA + H(+)</text>
        <dbReference type="Rhea" id="RHEA:16781"/>
        <dbReference type="ChEBI" id="CHEBI:15377"/>
        <dbReference type="ChEBI" id="CHEBI:15378"/>
        <dbReference type="ChEBI" id="CHEBI:28868"/>
        <dbReference type="ChEBI" id="CHEBI:57287"/>
        <dbReference type="ChEBI" id="CHEBI:77636"/>
    </reaction>
    <physiologicalReaction direction="left-to-right" evidence="18">
        <dbReference type="Rhea" id="RHEA:16782"/>
    </physiologicalReaction>
</comment>
<evidence type="ECO:0000256" key="28">
    <source>
        <dbReference type="ARBA" id="ARBA00080229"/>
    </source>
</evidence>
<evidence type="ECO:0000256" key="7">
    <source>
        <dbReference type="ARBA" id="ARBA00022801"/>
    </source>
</evidence>
<organism evidence="31 32">
    <name type="scientific">Budvicia aquatica</name>
    <dbReference type="NCBI Taxonomy" id="82979"/>
    <lineage>
        <taxon>Bacteria</taxon>
        <taxon>Pseudomonadati</taxon>
        <taxon>Pseudomonadota</taxon>
        <taxon>Gammaproteobacteria</taxon>
        <taxon>Enterobacterales</taxon>
        <taxon>Budviciaceae</taxon>
        <taxon>Budvicia</taxon>
    </lineage>
</organism>
<evidence type="ECO:0000256" key="9">
    <source>
        <dbReference type="ARBA" id="ARBA00038848"/>
    </source>
</evidence>
<evidence type="ECO:0000256" key="29">
    <source>
        <dbReference type="ARBA" id="ARBA00082145"/>
    </source>
</evidence>
<evidence type="ECO:0000256" key="3">
    <source>
        <dbReference type="ARBA" id="ARBA00012480"/>
    </source>
</evidence>
<dbReference type="EMBL" id="PDDX01000001">
    <property type="protein sequence ID" value="PHI30111.1"/>
    <property type="molecule type" value="Genomic_DNA"/>
</dbReference>
<keyword evidence="7" id="KW-0378">Hydrolase</keyword>
<comment type="similarity">
    <text evidence="2">Belongs to the 'GDSL' lipolytic enzyme family.</text>
</comment>
<comment type="catalytic activity">
    <reaction evidence="15">
        <text>(9Z)-octadecenoyl-[ACP] + H2O = (9Z)-octadecenoate + holo-[ACP] + H(+)</text>
        <dbReference type="Rhea" id="RHEA:15057"/>
        <dbReference type="Rhea" id="RHEA-COMP:9685"/>
        <dbReference type="Rhea" id="RHEA-COMP:9924"/>
        <dbReference type="ChEBI" id="CHEBI:15377"/>
        <dbReference type="ChEBI" id="CHEBI:15378"/>
        <dbReference type="ChEBI" id="CHEBI:30823"/>
        <dbReference type="ChEBI" id="CHEBI:64479"/>
        <dbReference type="ChEBI" id="CHEBI:78783"/>
        <dbReference type="EC" id="3.1.2.14"/>
    </reaction>
    <physiologicalReaction direction="left-to-right" evidence="15">
        <dbReference type="Rhea" id="RHEA:15058"/>
    </physiologicalReaction>
</comment>
<dbReference type="GO" id="GO:0006508">
    <property type="term" value="P:proteolysis"/>
    <property type="evidence" value="ECO:0007669"/>
    <property type="project" value="UniProtKB-KW"/>
</dbReference>
<keyword evidence="31" id="KW-0645">Protease</keyword>
<evidence type="ECO:0000256" key="18">
    <source>
        <dbReference type="ARBA" id="ARBA00052976"/>
    </source>
</evidence>
<dbReference type="GO" id="GO:0008233">
    <property type="term" value="F:peptidase activity"/>
    <property type="evidence" value="ECO:0007669"/>
    <property type="project" value="UniProtKB-KW"/>
</dbReference>
<evidence type="ECO:0000256" key="6">
    <source>
        <dbReference type="ARBA" id="ARBA00022729"/>
    </source>
</evidence>
<sequence length="227" mass="25537">MLPFTNKFIQMMNFKNIFFRHIPILLLLGLSSMRIAAADTLLILGDSLSAGYQLPIQQAWATQLSERWKNTPGAPQIINASISGDTAAQGLDRLPELLKNHQPHWVLIEMGANDGLRGFPPADIERDLSQIITLVKQAKAQPLLMQIRITPNYGRRYTESFAAIYPKLAEQYQVPLLPFFMEKVVIKPEWMQPDGLHPTADVQPFIADFMEQTLAPYVGLTPAKQAK</sequence>
<evidence type="ECO:0000259" key="30">
    <source>
        <dbReference type="Pfam" id="PF13472"/>
    </source>
</evidence>
<comment type="catalytic activity">
    <reaction evidence="14">
        <text>an octanoate ester + H2O = an aliphatic alcohol + octanoate + H(+)</text>
        <dbReference type="Rhea" id="RHEA:47356"/>
        <dbReference type="ChEBI" id="CHEBI:2571"/>
        <dbReference type="ChEBI" id="CHEBI:15377"/>
        <dbReference type="ChEBI" id="CHEBI:15378"/>
        <dbReference type="ChEBI" id="CHEBI:25646"/>
        <dbReference type="ChEBI" id="CHEBI:87657"/>
    </reaction>
</comment>
<evidence type="ECO:0000256" key="22">
    <source>
        <dbReference type="ARBA" id="ARBA00078117"/>
    </source>
</evidence>
<comment type="catalytic activity">
    <reaction evidence="16">
        <text>a hexanoate ester + H2O = an aliphatic alcohol + hexanoate + H(+)</text>
        <dbReference type="Rhea" id="RHEA:47352"/>
        <dbReference type="ChEBI" id="CHEBI:2571"/>
        <dbReference type="ChEBI" id="CHEBI:15377"/>
        <dbReference type="ChEBI" id="CHEBI:15378"/>
        <dbReference type="ChEBI" id="CHEBI:17120"/>
        <dbReference type="ChEBI" id="CHEBI:87656"/>
    </reaction>
</comment>
<reference evidence="32" key="1">
    <citation type="submission" date="2017-09" db="EMBL/GenBank/DDBJ databases">
        <title>FDA dAtabase for Regulatory Grade micrObial Sequences (FDA-ARGOS): Supporting development and validation of Infectious Disease Dx tests.</title>
        <authorList>
            <person name="Minogue T."/>
            <person name="Wolcott M."/>
            <person name="Wasieloski L."/>
            <person name="Aguilar W."/>
            <person name="Moore D."/>
            <person name="Tallon L."/>
            <person name="Sadzewicz L."/>
            <person name="Ott S."/>
            <person name="Zhao X."/>
            <person name="Nagaraj S."/>
            <person name="Vavikolanu K."/>
            <person name="Aluvathingal J."/>
            <person name="Nadendla S."/>
            <person name="Sichtig H."/>
        </authorList>
    </citation>
    <scope>NUCLEOTIDE SEQUENCE [LARGE SCALE GENOMIC DNA]</scope>
    <source>
        <strain evidence="32">FDAARGOS_387</strain>
    </source>
</reference>
<dbReference type="GO" id="GO:0016297">
    <property type="term" value="F:fatty acyl-[ACP] hydrolase activity"/>
    <property type="evidence" value="ECO:0007669"/>
    <property type="project" value="UniProtKB-EC"/>
</dbReference>
<protein>
    <recommendedName>
        <fullName evidence="20">Thioesterase 1/protease 1/lysophospholipase L1</fullName>
        <ecNumber evidence="5">3.1.1.2</ecNumber>
        <ecNumber evidence="4">3.1.1.5</ecNumber>
        <ecNumber evidence="3">3.1.2.14</ecNumber>
        <ecNumber evidence="9">3.1.2.2</ecNumber>
    </recommendedName>
    <alternativeName>
        <fullName evidence="27">Acyl-CoA thioesterase 1</fullName>
    </alternativeName>
    <alternativeName>
        <fullName evidence="28">Acyl-CoA thioesterase I</fullName>
    </alternativeName>
    <alternativeName>
        <fullName evidence="26">Arylesterase</fullName>
    </alternativeName>
    <alternativeName>
        <fullName evidence="21">Lysophospholipase L1</fullName>
    </alternativeName>
    <alternativeName>
        <fullName evidence="29">Oleoyl-[acyl-carrier-protein] hydrolase</fullName>
    </alternativeName>
    <alternativeName>
        <fullName evidence="25">Phospholipid degradation C</fullName>
    </alternativeName>
    <alternativeName>
        <fullName evidence="23">Protease 1</fullName>
    </alternativeName>
    <alternativeName>
        <fullName evidence="24">Protease I</fullName>
    </alternativeName>
    <alternativeName>
        <fullName evidence="22">Thioesterase I/protease I</fullName>
    </alternativeName>
</protein>
<dbReference type="PANTHER" id="PTHR30383">
    <property type="entry name" value="THIOESTERASE 1/PROTEASE 1/LYSOPHOSPHOLIPASE L1"/>
    <property type="match status" value="1"/>
</dbReference>
<dbReference type="GO" id="GO:0004622">
    <property type="term" value="F:phosphatidylcholine lysophospholipase activity"/>
    <property type="evidence" value="ECO:0007669"/>
    <property type="project" value="UniProtKB-EC"/>
</dbReference>
<comment type="catalytic activity">
    <reaction evidence="10">
        <text>hexadecanoyl-CoA + H2O = hexadecanoate + CoA + H(+)</text>
        <dbReference type="Rhea" id="RHEA:16645"/>
        <dbReference type="ChEBI" id="CHEBI:7896"/>
        <dbReference type="ChEBI" id="CHEBI:15377"/>
        <dbReference type="ChEBI" id="CHEBI:15378"/>
        <dbReference type="ChEBI" id="CHEBI:57287"/>
        <dbReference type="ChEBI" id="CHEBI:57379"/>
        <dbReference type="EC" id="3.1.2.2"/>
    </reaction>
    <physiologicalReaction direction="left-to-right" evidence="10">
        <dbReference type="Rhea" id="RHEA:16646"/>
    </physiologicalReaction>
</comment>
<evidence type="ECO:0000256" key="13">
    <source>
        <dbReference type="ARBA" id="ARBA00050473"/>
    </source>
</evidence>
<dbReference type="EC" id="3.1.2.14" evidence="3"/>
<dbReference type="InterPro" id="IPR036514">
    <property type="entry name" value="SGNH_hydro_sf"/>
</dbReference>
<evidence type="ECO:0000256" key="15">
    <source>
        <dbReference type="ARBA" id="ARBA00052435"/>
    </source>
</evidence>
<dbReference type="InterPro" id="IPR008265">
    <property type="entry name" value="Lipase_GDSL_AS"/>
</dbReference>
<dbReference type="STRING" id="1111728.GCA_000427805_03409"/>
<dbReference type="SUPFAM" id="SSF52266">
    <property type="entry name" value="SGNH hydrolase"/>
    <property type="match status" value="1"/>
</dbReference>
<comment type="catalytic activity">
    <reaction evidence="8">
        <text>(5Z,8Z,11Z,14Z)-eicosatetraenoyl-CoA + H2O = (5Z,8Z,11Z,14Z)-eicosatetraenoate + CoA + H(+)</text>
        <dbReference type="Rhea" id="RHEA:40151"/>
        <dbReference type="ChEBI" id="CHEBI:15377"/>
        <dbReference type="ChEBI" id="CHEBI:15378"/>
        <dbReference type="ChEBI" id="CHEBI:32395"/>
        <dbReference type="ChEBI" id="CHEBI:57287"/>
        <dbReference type="ChEBI" id="CHEBI:57368"/>
    </reaction>
    <physiologicalReaction direction="left-to-right" evidence="8">
        <dbReference type="Rhea" id="RHEA:40152"/>
    </physiologicalReaction>
</comment>
<dbReference type="InterPro" id="IPR013830">
    <property type="entry name" value="SGNH_hydro"/>
</dbReference>
<dbReference type="PANTHER" id="PTHR30383:SF24">
    <property type="entry name" value="THIOESTERASE 1_PROTEASE 1_LYSOPHOSPHOLIPASE L1"/>
    <property type="match status" value="1"/>
</dbReference>
<feature type="domain" description="SGNH hydrolase-type esterase" evidence="30">
    <location>
        <begin position="43"/>
        <end position="201"/>
    </location>
</feature>